<dbReference type="AlphaFoldDB" id="A0A0B2PQE0"/>
<name>A0A0B2PQE0_GLYSO</name>
<reference evidence="1" key="1">
    <citation type="submission" date="2014-07" db="EMBL/GenBank/DDBJ databases">
        <title>Identification of a novel salt tolerance gene in wild soybean by whole-genome sequencing.</title>
        <authorList>
            <person name="Lam H.-M."/>
            <person name="Qi X."/>
            <person name="Li M.-W."/>
            <person name="Liu X."/>
            <person name="Xie M."/>
            <person name="Ni M."/>
            <person name="Xu X."/>
        </authorList>
    </citation>
    <scope>NUCLEOTIDE SEQUENCE [LARGE SCALE GENOMIC DNA]</scope>
    <source>
        <tissue evidence="1">Root</tissue>
    </source>
</reference>
<gene>
    <name evidence="1" type="ORF">glysoja_046059</name>
</gene>
<proteinExistence type="predicted"/>
<dbReference type="InterPro" id="IPR001563">
    <property type="entry name" value="Peptidase_S10"/>
</dbReference>
<organism evidence="1">
    <name type="scientific">Glycine soja</name>
    <name type="common">Wild soybean</name>
    <dbReference type="NCBI Taxonomy" id="3848"/>
    <lineage>
        <taxon>Eukaryota</taxon>
        <taxon>Viridiplantae</taxon>
        <taxon>Streptophyta</taxon>
        <taxon>Embryophyta</taxon>
        <taxon>Tracheophyta</taxon>
        <taxon>Spermatophyta</taxon>
        <taxon>Magnoliopsida</taxon>
        <taxon>eudicotyledons</taxon>
        <taxon>Gunneridae</taxon>
        <taxon>Pentapetalae</taxon>
        <taxon>rosids</taxon>
        <taxon>fabids</taxon>
        <taxon>Fabales</taxon>
        <taxon>Fabaceae</taxon>
        <taxon>Papilionoideae</taxon>
        <taxon>50 kb inversion clade</taxon>
        <taxon>NPAAA clade</taxon>
        <taxon>indigoferoid/millettioid clade</taxon>
        <taxon>Phaseoleae</taxon>
        <taxon>Glycine</taxon>
        <taxon>Glycine subgen. Soja</taxon>
    </lineage>
</organism>
<dbReference type="Pfam" id="PF00450">
    <property type="entry name" value="Peptidase_S10"/>
    <property type="match status" value="1"/>
</dbReference>
<sequence>MGIFKGLQLVWEMGFRNQVDECNLKYSEMYLNRKDVQKALHARLVGTTKYRLCSKMDHQGHSQNPSMVVELN</sequence>
<dbReference type="Proteomes" id="UP000053555">
    <property type="component" value="Unassembled WGS sequence"/>
</dbReference>
<protein>
    <submittedName>
        <fullName evidence="1">Uncharacterized protein</fullName>
    </submittedName>
</protein>
<dbReference type="EMBL" id="KN664983">
    <property type="protein sequence ID" value="KHN09919.1"/>
    <property type="molecule type" value="Genomic_DNA"/>
</dbReference>
<accession>A0A0B2PQE0</accession>
<dbReference type="GO" id="GO:0004185">
    <property type="term" value="F:serine-type carboxypeptidase activity"/>
    <property type="evidence" value="ECO:0007669"/>
    <property type="project" value="InterPro"/>
</dbReference>
<dbReference type="Gene3D" id="6.10.250.940">
    <property type="match status" value="1"/>
</dbReference>
<dbReference type="GO" id="GO:0006508">
    <property type="term" value="P:proteolysis"/>
    <property type="evidence" value="ECO:0007669"/>
    <property type="project" value="InterPro"/>
</dbReference>
<evidence type="ECO:0000313" key="1">
    <source>
        <dbReference type="EMBL" id="KHN09919.1"/>
    </source>
</evidence>